<protein>
    <submittedName>
        <fullName evidence="1">Uncharacterized protein</fullName>
    </submittedName>
</protein>
<dbReference type="Proteomes" id="UP000239001">
    <property type="component" value="Unassembled WGS sequence"/>
</dbReference>
<keyword evidence="2" id="KW-1185">Reference proteome</keyword>
<name>A0A2T1LUX4_9CHRO</name>
<reference evidence="1 2" key="1">
    <citation type="submission" date="2018-03" db="EMBL/GenBank/DDBJ databases">
        <title>The ancient ancestry and fast evolution of plastids.</title>
        <authorList>
            <person name="Moore K.R."/>
            <person name="Magnabosco C."/>
            <person name="Momper L."/>
            <person name="Gold D.A."/>
            <person name="Bosak T."/>
            <person name="Fournier G.P."/>
        </authorList>
    </citation>
    <scope>NUCLEOTIDE SEQUENCE [LARGE SCALE GENOMIC DNA]</scope>
    <source>
        <strain evidence="1 2">CCALA 016</strain>
    </source>
</reference>
<comment type="caution">
    <text evidence="1">The sequence shown here is derived from an EMBL/GenBank/DDBJ whole genome shotgun (WGS) entry which is preliminary data.</text>
</comment>
<gene>
    <name evidence="1" type="ORF">C7H19_16780</name>
</gene>
<reference evidence="1 2" key="2">
    <citation type="submission" date="2018-03" db="EMBL/GenBank/DDBJ databases">
        <authorList>
            <person name="Keele B.F."/>
        </authorList>
    </citation>
    <scope>NUCLEOTIDE SEQUENCE [LARGE SCALE GENOMIC DNA]</scope>
    <source>
        <strain evidence="1 2">CCALA 016</strain>
    </source>
</reference>
<organism evidence="1 2">
    <name type="scientific">Aphanothece hegewaldii CCALA 016</name>
    <dbReference type="NCBI Taxonomy" id="2107694"/>
    <lineage>
        <taxon>Bacteria</taxon>
        <taxon>Bacillati</taxon>
        <taxon>Cyanobacteriota</taxon>
        <taxon>Cyanophyceae</taxon>
        <taxon>Oscillatoriophycideae</taxon>
        <taxon>Chroococcales</taxon>
        <taxon>Aphanothecaceae</taxon>
        <taxon>Aphanothece</taxon>
    </lineage>
</organism>
<dbReference type="OrthoDB" id="488156at2"/>
<proteinExistence type="predicted"/>
<dbReference type="EMBL" id="PXOH01000020">
    <property type="protein sequence ID" value="PSF35434.1"/>
    <property type="molecule type" value="Genomic_DNA"/>
</dbReference>
<evidence type="ECO:0000313" key="2">
    <source>
        <dbReference type="Proteomes" id="UP000239001"/>
    </source>
</evidence>
<evidence type="ECO:0000313" key="1">
    <source>
        <dbReference type="EMBL" id="PSF35434.1"/>
    </source>
</evidence>
<accession>A0A2T1LUX4</accession>
<sequence length="142" mass="16234">MTTIEPLSEEQILQLVNTCHHLAMVHVDITKKIDDLIKQVYQIEHHQGLMAHAQTSFLTIFEKIEQQQEKLIDAQEILTSNQANLANAVKQLADSQLQLTRFVERLDDKLSSTSAAMERSDRILDYLVRQKNTTTDSSDSQD</sequence>
<dbReference type="AlphaFoldDB" id="A0A2T1LUX4"/>
<dbReference type="RefSeq" id="WP_106458074.1">
    <property type="nucleotide sequence ID" value="NZ_PXOH01000020.1"/>
</dbReference>